<evidence type="ECO:0000256" key="4">
    <source>
        <dbReference type="ARBA" id="ARBA00022448"/>
    </source>
</evidence>
<sequence>MFLGSGQSPMQTSGDSPRRDSESKEGPEEPTKKTPSFLFGARRRSIAATGNYSYDPYGSPLPAHIREPGSGKNVHWSPTLVQEKHITEEQSATKPTSSMGSSSSGPKGPPLRSLRDNVEPITKVRRMTMPVNFNPGTPLRPDNAGSQLSQQTIPEDSAFDLDRSEAEARECWVTVFGFLPGDNNKIITYFGRHGDIVDHRIPAQGNWMHLCYSSPVHAAQAISRNGIVMEGHVKVGVVQCTDRDVLSSTADRSYVNRSSGNITKIRGPESSKADVSYTRAFSNVNSANDSFLDTSLNNSRYSTLGRNGMRPLAMNMSTNNANYSMDLDQSKDRSFFGKLWNLVG</sequence>
<dbReference type="GO" id="GO:0005543">
    <property type="term" value="F:phospholipid binding"/>
    <property type="evidence" value="ECO:0007669"/>
    <property type="project" value="TreeGrafter"/>
</dbReference>
<dbReference type="InterPro" id="IPR035979">
    <property type="entry name" value="RBD_domain_sf"/>
</dbReference>
<feature type="compositionally biased region" description="Basic and acidic residues" evidence="13">
    <location>
        <begin position="16"/>
        <end position="32"/>
    </location>
</feature>
<keyword evidence="8 12" id="KW-0906">Nuclear pore complex</keyword>
<accession>A0AA36FZU8</accession>
<dbReference type="Proteomes" id="UP001177023">
    <property type="component" value="Unassembled WGS sequence"/>
</dbReference>
<gene>
    <name evidence="15" type="ORF">MSPICULIGERA_LOCUS6633</name>
</gene>
<evidence type="ECO:0000256" key="13">
    <source>
        <dbReference type="SAM" id="MobiDB-lite"/>
    </source>
</evidence>
<organism evidence="15 16">
    <name type="scientific">Mesorhabditis spiculigera</name>
    <dbReference type="NCBI Taxonomy" id="96644"/>
    <lineage>
        <taxon>Eukaryota</taxon>
        <taxon>Metazoa</taxon>
        <taxon>Ecdysozoa</taxon>
        <taxon>Nematoda</taxon>
        <taxon>Chromadorea</taxon>
        <taxon>Rhabditida</taxon>
        <taxon>Rhabditina</taxon>
        <taxon>Rhabditomorpha</taxon>
        <taxon>Rhabditoidea</taxon>
        <taxon>Rhabditidae</taxon>
        <taxon>Mesorhabditinae</taxon>
        <taxon>Mesorhabditis</taxon>
    </lineage>
</organism>
<evidence type="ECO:0000256" key="11">
    <source>
        <dbReference type="ARBA" id="ARBA00030250"/>
    </source>
</evidence>
<dbReference type="GO" id="GO:0017056">
    <property type="term" value="F:structural constituent of nuclear pore"/>
    <property type="evidence" value="ECO:0007669"/>
    <property type="project" value="TreeGrafter"/>
</dbReference>
<feature type="compositionally biased region" description="Low complexity" evidence="13">
    <location>
        <begin position="92"/>
        <end position="106"/>
    </location>
</feature>
<keyword evidence="6" id="KW-0653">Protein transport</keyword>
<evidence type="ECO:0000256" key="3">
    <source>
        <dbReference type="ARBA" id="ARBA00016439"/>
    </source>
</evidence>
<name>A0AA36FZU8_9BILA</name>
<dbReference type="SUPFAM" id="SSF54928">
    <property type="entry name" value="RNA-binding domain, RBD"/>
    <property type="match status" value="1"/>
</dbReference>
<evidence type="ECO:0000256" key="9">
    <source>
        <dbReference type="ARBA" id="ARBA00023242"/>
    </source>
</evidence>
<dbReference type="PANTHER" id="PTHR21527">
    <property type="entry name" value="NUCLEOPORIN NUP35"/>
    <property type="match status" value="1"/>
</dbReference>
<evidence type="ECO:0000256" key="12">
    <source>
        <dbReference type="PROSITE-ProRule" id="PRU00804"/>
    </source>
</evidence>
<keyword evidence="16" id="KW-1185">Reference proteome</keyword>
<dbReference type="Gene3D" id="3.30.70.330">
    <property type="match status" value="1"/>
</dbReference>
<evidence type="ECO:0000256" key="7">
    <source>
        <dbReference type="ARBA" id="ARBA00023010"/>
    </source>
</evidence>
<feature type="domain" description="RRM Nup35-type" evidence="14">
    <location>
        <begin position="167"/>
        <end position="247"/>
    </location>
</feature>
<feature type="compositionally biased region" description="Polar residues" evidence="13">
    <location>
        <begin position="1"/>
        <end position="15"/>
    </location>
</feature>
<dbReference type="InterPro" id="IPR007846">
    <property type="entry name" value="RRM_NUP35_dom"/>
</dbReference>
<comment type="subcellular location">
    <subcellularLocation>
        <location evidence="1">Nucleus</location>
        <location evidence="1">Nuclear pore complex</location>
    </subcellularLocation>
</comment>
<dbReference type="GO" id="GO:0003676">
    <property type="term" value="F:nucleic acid binding"/>
    <property type="evidence" value="ECO:0007669"/>
    <property type="project" value="InterPro"/>
</dbReference>
<feature type="region of interest" description="Disordered" evidence="13">
    <location>
        <begin position="1"/>
        <end position="75"/>
    </location>
</feature>
<dbReference type="GO" id="GO:0006607">
    <property type="term" value="P:NLS-bearing protein import into nucleus"/>
    <property type="evidence" value="ECO:0007669"/>
    <property type="project" value="TreeGrafter"/>
</dbReference>
<evidence type="ECO:0000256" key="8">
    <source>
        <dbReference type="ARBA" id="ARBA00023132"/>
    </source>
</evidence>
<feature type="region of interest" description="Disordered" evidence="13">
    <location>
        <begin position="129"/>
        <end position="148"/>
    </location>
</feature>
<evidence type="ECO:0000313" key="15">
    <source>
        <dbReference type="EMBL" id="CAJ0568106.1"/>
    </source>
</evidence>
<evidence type="ECO:0000256" key="1">
    <source>
        <dbReference type="ARBA" id="ARBA00004567"/>
    </source>
</evidence>
<dbReference type="CDD" id="cd12441">
    <property type="entry name" value="RRM_Nup53_like"/>
    <property type="match status" value="1"/>
</dbReference>
<dbReference type="AlphaFoldDB" id="A0AA36FZU8"/>
<dbReference type="InterPro" id="IPR012677">
    <property type="entry name" value="Nucleotide-bd_a/b_plait_sf"/>
</dbReference>
<dbReference type="FunFam" id="3.30.70.330:FF:000095">
    <property type="entry name" value="Putative Nucleoporin NUP53"/>
    <property type="match status" value="1"/>
</dbReference>
<dbReference type="Pfam" id="PF05172">
    <property type="entry name" value="RRM_Nup35"/>
    <property type="match status" value="1"/>
</dbReference>
<feature type="non-terminal residue" evidence="15">
    <location>
        <position position="344"/>
    </location>
</feature>
<proteinExistence type="inferred from homology"/>
<dbReference type="GO" id="GO:0044615">
    <property type="term" value="C:nuclear pore nuclear basket"/>
    <property type="evidence" value="ECO:0007669"/>
    <property type="project" value="TreeGrafter"/>
</dbReference>
<dbReference type="PROSITE" id="PS51472">
    <property type="entry name" value="RRM_NUP35"/>
    <property type="match status" value="1"/>
</dbReference>
<evidence type="ECO:0000256" key="5">
    <source>
        <dbReference type="ARBA" id="ARBA00022816"/>
    </source>
</evidence>
<feature type="region of interest" description="Disordered" evidence="13">
    <location>
        <begin position="88"/>
        <end position="115"/>
    </location>
</feature>
<dbReference type="EMBL" id="CATQJA010001658">
    <property type="protein sequence ID" value="CAJ0568106.1"/>
    <property type="molecule type" value="Genomic_DNA"/>
</dbReference>
<protein>
    <recommendedName>
        <fullName evidence="3">Nucleoporin NUP35</fullName>
    </recommendedName>
    <alternativeName>
        <fullName evidence="11">35 kDa nucleoporin</fullName>
    </alternativeName>
    <alternativeName>
        <fullName evidence="10">Nucleoporin NUP53</fullName>
    </alternativeName>
</protein>
<dbReference type="GO" id="GO:0051028">
    <property type="term" value="P:mRNA transport"/>
    <property type="evidence" value="ECO:0007669"/>
    <property type="project" value="UniProtKB-UniRule"/>
</dbReference>
<evidence type="ECO:0000256" key="10">
    <source>
        <dbReference type="ARBA" id="ARBA00029997"/>
    </source>
</evidence>
<keyword evidence="5 12" id="KW-0509">mRNA transport</keyword>
<evidence type="ECO:0000259" key="14">
    <source>
        <dbReference type="PROSITE" id="PS51472"/>
    </source>
</evidence>
<comment type="similarity">
    <text evidence="2">Belongs to the Nup35 family.</text>
</comment>
<dbReference type="PANTHER" id="PTHR21527:SF6">
    <property type="entry name" value="NUCLEOPORIN NUP35"/>
    <property type="match status" value="1"/>
</dbReference>
<evidence type="ECO:0000256" key="6">
    <source>
        <dbReference type="ARBA" id="ARBA00022927"/>
    </source>
</evidence>
<comment type="caution">
    <text evidence="15">The sequence shown here is derived from an EMBL/GenBank/DDBJ whole genome shotgun (WGS) entry which is preliminary data.</text>
</comment>
<keyword evidence="4 12" id="KW-0813">Transport</keyword>
<keyword evidence="7" id="KW-0811">Translocation</keyword>
<reference evidence="15" key="1">
    <citation type="submission" date="2023-06" db="EMBL/GenBank/DDBJ databases">
        <authorList>
            <person name="Delattre M."/>
        </authorList>
    </citation>
    <scope>NUCLEOTIDE SEQUENCE</scope>
    <source>
        <strain evidence="15">AF72</strain>
    </source>
</reference>
<evidence type="ECO:0000313" key="16">
    <source>
        <dbReference type="Proteomes" id="UP001177023"/>
    </source>
</evidence>
<dbReference type="GO" id="GO:0006999">
    <property type="term" value="P:nuclear pore organization"/>
    <property type="evidence" value="ECO:0007669"/>
    <property type="project" value="TreeGrafter"/>
</dbReference>
<keyword evidence="9 12" id="KW-0539">Nucleus</keyword>
<evidence type="ECO:0000256" key="2">
    <source>
        <dbReference type="ARBA" id="ARBA00009454"/>
    </source>
</evidence>
<dbReference type="GO" id="GO:0044613">
    <property type="term" value="C:nuclear pore central transport channel"/>
    <property type="evidence" value="ECO:0007669"/>
    <property type="project" value="TreeGrafter"/>
</dbReference>